<gene>
    <name evidence="10" type="primary">gltX</name>
    <name evidence="13" type="ORF">A3J54_00275</name>
</gene>
<dbReference type="InterPro" id="IPR020058">
    <property type="entry name" value="Glu/Gln-tRNA-synth_Ib_cat-dom"/>
</dbReference>
<comment type="caution">
    <text evidence="10">Lacks conserved residue(s) required for the propagation of feature annotation.</text>
</comment>
<proteinExistence type="inferred from homology"/>
<evidence type="ECO:0000256" key="10">
    <source>
        <dbReference type="HAMAP-Rule" id="MF_00022"/>
    </source>
</evidence>
<evidence type="ECO:0000313" key="14">
    <source>
        <dbReference type="Proteomes" id="UP000176576"/>
    </source>
</evidence>
<evidence type="ECO:0000259" key="12">
    <source>
        <dbReference type="Pfam" id="PF19269"/>
    </source>
</evidence>
<keyword evidence="4 10" id="KW-0963">Cytoplasm</keyword>
<keyword evidence="5 10" id="KW-0436">Ligase</keyword>
<dbReference type="Gene3D" id="3.40.50.620">
    <property type="entry name" value="HUPs"/>
    <property type="match status" value="1"/>
</dbReference>
<dbReference type="PRINTS" id="PR00987">
    <property type="entry name" value="TRNASYNTHGLU"/>
</dbReference>
<sequence>MEIKSTKIRTRFPPSPTGWLHVGNARTALFNYLFSRHHNGALVLRIEDTDKERSRKEFEDDIIEQLSWLGLTWDEFYRQSERLEIHKTYLQKLLAAGKAFYCAHSKEELETEYTRQVEEKTITQHTCSQRDEGREDGIIRLRNDEKTPLSFADSIRGTITFDPRLLGDISIARELESPLYNFVVVIDDAEMNITHVIRGEDHISNTPKQMLIQRALGFSPPVYAHLPLLLGADRSKLSKRHGDTAVRDYRAAGYLPEAMINFLALLGWNPALKEQGSPSEIRRPDRDKELFSMSELIQEFSLENVQKGGAMFNEEKLAWINHAYINTLGTEQLVIQLAPFLEQAGKDMSPDVLWRIAEIEAPRLSRLKDITEHSAMYIEMPSYDSVLLKWKGTQDNAEIKTHLIEIKNIVRDITEKDFLSINHLEELLMPYATTHSKGNVLWPLRVALSGLEKSPGPFEIMYVIGKKETLQRIDHALQLLNT</sequence>
<evidence type="ECO:0000256" key="7">
    <source>
        <dbReference type="ARBA" id="ARBA00022840"/>
    </source>
</evidence>
<dbReference type="PROSITE" id="PS00178">
    <property type="entry name" value="AA_TRNA_LIGASE_I"/>
    <property type="match status" value="1"/>
</dbReference>
<evidence type="ECO:0000256" key="5">
    <source>
        <dbReference type="ARBA" id="ARBA00022598"/>
    </source>
</evidence>
<dbReference type="GO" id="GO:0000049">
    <property type="term" value="F:tRNA binding"/>
    <property type="evidence" value="ECO:0007669"/>
    <property type="project" value="InterPro"/>
</dbReference>
<dbReference type="GO" id="GO:0006424">
    <property type="term" value="P:glutamyl-tRNA aminoacylation"/>
    <property type="evidence" value="ECO:0007669"/>
    <property type="project" value="UniProtKB-UniRule"/>
</dbReference>
<evidence type="ECO:0000256" key="1">
    <source>
        <dbReference type="ARBA" id="ARBA00004496"/>
    </source>
</evidence>
<name>A0A1G2GAJ8_9BACT</name>
<dbReference type="GO" id="GO:0005829">
    <property type="term" value="C:cytosol"/>
    <property type="evidence" value="ECO:0007669"/>
    <property type="project" value="TreeGrafter"/>
</dbReference>
<reference evidence="13 14" key="1">
    <citation type="journal article" date="2016" name="Nat. Commun.">
        <title>Thousands of microbial genomes shed light on interconnected biogeochemical processes in an aquifer system.</title>
        <authorList>
            <person name="Anantharaman K."/>
            <person name="Brown C.T."/>
            <person name="Hug L.A."/>
            <person name="Sharon I."/>
            <person name="Castelle C.J."/>
            <person name="Probst A.J."/>
            <person name="Thomas B.C."/>
            <person name="Singh A."/>
            <person name="Wilkins M.J."/>
            <person name="Karaoz U."/>
            <person name="Brodie E.L."/>
            <person name="Williams K.H."/>
            <person name="Hubbard S.S."/>
            <person name="Banfield J.F."/>
        </authorList>
    </citation>
    <scope>NUCLEOTIDE SEQUENCE [LARGE SCALE GENOMIC DNA]</scope>
</reference>
<organism evidence="13 14">
    <name type="scientific">Candidatus Ryanbacteria bacterium RIFCSPHIGHO2_02_FULL_45_13b</name>
    <dbReference type="NCBI Taxonomy" id="1802117"/>
    <lineage>
        <taxon>Bacteria</taxon>
        <taxon>Candidatus Ryaniibacteriota</taxon>
    </lineage>
</organism>
<dbReference type="PANTHER" id="PTHR43311">
    <property type="entry name" value="GLUTAMATE--TRNA LIGASE"/>
    <property type="match status" value="1"/>
</dbReference>
<dbReference type="InterPro" id="IPR049940">
    <property type="entry name" value="GluQ/Sye"/>
</dbReference>
<dbReference type="InterPro" id="IPR008925">
    <property type="entry name" value="aa_tRNA-synth_I_cd-bd_sf"/>
</dbReference>
<dbReference type="NCBIfam" id="TIGR00464">
    <property type="entry name" value="gltX_bact"/>
    <property type="match status" value="1"/>
</dbReference>
<evidence type="ECO:0000256" key="9">
    <source>
        <dbReference type="ARBA" id="ARBA00023146"/>
    </source>
</evidence>
<dbReference type="Gene3D" id="1.10.10.350">
    <property type="match status" value="1"/>
</dbReference>
<dbReference type="SUPFAM" id="SSF52374">
    <property type="entry name" value="Nucleotidylyl transferase"/>
    <property type="match status" value="1"/>
</dbReference>
<evidence type="ECO:0000259" key="11">
    <source>
        <dbReference type="Pfam" id="PF00749"/>
    </source>
</evidence>
<keyword evidence="9 10" id="KW-0030">Aminoacyl-tRNA synthetase</keyword>
<dbReference type="InterPro" id="IPR020751">
    <property type="entry name" value="aa-tRNA-synth_I_codon-bd_sub2"/>
</dbReference>
<feature type="domain" description="Glutamyl/glutaminyl-tRNA synthetase class Ib catalytic" evidence="11">
    <location>
        <begin position="7"/>
        <end position="319"/>
    </location>
</feature>
<keyword evidence="6 10" id="KW-0547">Nucleotide-binding</keyword>
<comment type="subcellular location">
    <subcellularLocation>
        <location evidence="1 10">Cytoplasm</location>
    </subcellularLocation>
</comment>
<feature type="short sequence motif" description="'KMSKS' region" evidence="10">
    <location>
        <begin position="236"/>
        <end position="240"/>
    </location>
</feature>
<dbReference type="SUPFAM" id="SSF48163">
    <property type="entry name" value="An anticodon-binding domain of class I aminoacyl-tRNA synthetases"/>
    <property type="match status" value="1"/>
</dbReference>
<dbReference type="Pfam" id="PF00749">
    <property type="entry name" value="tRNA-synt_1c"/>
    <property type="match status" value="1"/>
</dbReference>
<dbReference type="Proteomes" id="UP000176576">
    <property type="component" value="Unassembled WGS sequence"/>
</dbReference>
<evidence type="ECO:0000256" key="3">
    <source>
        <dbReference type="ARBA" id="ARBA00011245"/>
    </source>
</evidence>
<dbReference type="AlphaFoldDB" id="A0A1G2GAJ8"/>
<keyword evidence="8 10" id="KW-0648">Protein biosynthesis</keyword>
<protein>
    <recommendedName>
        <fullName evidence="10">Glutamate--tRNA ligase</fullName>
        <ecNumber evidence="10">6.1.1.17</ecNumber>
    </recommendedName>
    <alternativeName>
        <fullName evidence="10">Glutamyl-tRNA synthetase</fullName>
        <shortName evidence="10">GluRS</shortName>
    </alternativeName>
</protein>
<dbReference type="FunFam" id="3.40.50.620:FF:000007">
    <property type="entry name" value="Glutamate--tRNA ligase"/>
    <property type="match status" value="1"/>
</dbReference>
<evidence type="ECO:0000313" key="13">
    <source>
        <dbReference type="EMBL" id="OGZ46881.1"/>
    </source>
</evidence>
<feature type="short sequence motif" description="'HIGH' region" evidence="10">
    <location>
        <begin position="14"/>
        <end position="24"/>
    </location>
</feature>
<evidence type="ECO:0000256" key="8">
    <source>
        <dbReference type="ARBA" id="ARBA00022917"/>
    </source>
</evidence>
<comment type="caution">
    <text evidence="13">The sequence shown here is derived from an EMBL/GenBank/DDBJ whole genome shotgun (WGS) entry which is preliminary data.</text>
</comment>
<feature type="domain" description="Aminoacyl-tRNA synthetase class I anticodon-binding" evidence="12">
    <location>
        <begin position="333"/>
        <end position="477"/>
    </location>
</feature>
<dbReference type="GO" id="GO:0004818">
    <property type="term" value="F:glutamate-tRNA ligase activity"/>
    <property type="evidence" value="ECO:0007669"/>
    <property type="project" value="UniProtKB-UniRule"/>
</dbReference>
<evidence type="ECO:0000256" key="2">
    <source>
        <dbReference type="ARBA" id="ARBA00007894"/>
    </source>
</evidence>
<comment type="catalytic activity">
    <reaction evidence="10">
        <text>tRNA(Glu) + L-glutamate + ATP = L-glutamyl-tRNA(Glu) + AMP + diphosphate</text>
        <dbReference type="Rhea" id="RHEA:23540"/>
        <dbReference type="Rhea" id="RHEA-COMP:9663"/>
        <dbReference type="Rhea" id="RHEA-COMP:9680"/>
        <dbReference type="ChEBI" id="CHEBI:29985"/>
        <dbReference type="ChEBI" id="CHEBI:30616"/>
        <dbReference type="ChEBI" id="CHEBI:33019"/>
        <dbReference type="ChEBI" id="CHEBI:78442"/>
        <dbReference type="ChEBI" id="CHEBI:78520"/>
        <dbReference type="ChEBI" id="CHEBI:456215"/>
        <dbReference type="EC" id="6.1.1.17"/>
    </reaction>
</comment>
<evidence type="ECO:0000256" key="4">
    <source>
        <dbReference type="ARBA" id="ARBA00022490"/>
    </source>
</evidence>
<dbReference type="InterPro" id="IPR045462">
    <property type="entry name" value="aa-tRNA-synth_I_cd-bd"/>
</dbReference>
<dbReference type="STRING" id="1802117.A3J54_00275"/>
<dbReference type="PANTHER" id="PTHR43311:SF2">
    <property type="entry name" value="GLUTAMATE--TRNA LIGASE, MITOCHONDRIAL-RELATED"/>
    <property type="match status" value="1"/>
</dbReference>
<dbReference type="Pfam" id="PF19269">
    <property type="entry name" value="Anticodon_2"/>
    <property type="match status" value="1"/>
</dbReference>
<dbReference type="HAMAP" id="MF_00022">
    <property type="entry name" value="Glu_tRNA_synth_type1"/>
    <property type="match status" value="1"/>
</dbReference>
<comment type="similarity">
    <text evidence="2 10">Belongs to the class-I aminoacyl-tRNA synthetase family. Glutamate--tRNA ligase type 1 subfamily.</text>
</comment>
<evidence type="ECO:0000256" key="6">
    <source>
        <dbReference type="ARBA" id="ARBA00022741"/>
    </source>
</evidence>
<feature type="binding site" evidence="10">
    <location>
        <position position="239"/>
    </location>
    <ligand>
        <name>ATP</name>
        <dbReference type="ChEBI" id="CHEBI:30616"/>
    </ligand>
</feature>
<accession>A0A1G2GAJ8</accession>
<dbReference type="InterPro" id="IPR004527">
    <property type="entry name" value="Glu-tRNA-ligase_bac/mito"/>
</dbReference>
<dbReference type="InterPro" id="IPR000924">
    <property type="entry name" value="Glu/Gln-tRNA-synth"/>
</dbReference>
<keyword evidence="7 10" id="KW-0067">ATP-binding</keyword>
<dbReference type="InterPro" id="IPR033910">
    <property type="entry name" value="GluRS_core"/>
</dbReference>
<dbReference type="EMBL" id="MHNN01000005">
    <property type="protein sequence ID" value="OGZ46881.1"/>
    <property type="molecule type" value="Genomic_DNA"/>
</dbReference>
<dbReference type="EC" id="6.1.1.17" evidence="10"/>
<comment type="subunit">
    <text evidence="3 10">Monomer.</text>
</comment>
<comment type="function">
    <text evidence="10">Catalyzes the attachment of glutamate to tRNA(Glu) in a two-step reaction: glutamate is first activated by ATP to form Glu-AMP and then transferred to the acceptor end of tRNA(Glu).</text>
</comment>
<dbReference type="CDD" id="cd00808">
    <property type="entry name" value="GluRS_core"/>
    <property type="match status" value="1"/>
</dbReference>
<dbReference type="InterPro" id="IPR001412">
    <property type="entry name" value="aa-tRNA-synth_I_CS"/>
</dbReference>
<dbReference type="GO" id="GO:0005524">
    <property type="term" value="F:ATP binding"/>
    <property type="evidence" value="ECO:0007669"/>
    <property type="project" value="UniProtKB-UniRule"/>
</dbReference>
<dbReference type="InterPro" id="IPR014729">
    <property type="entry name" value="Rossmann-like_a/b/a_fold"/>
</dbReference>
<dbReference type="GO" id="GO:0008270">
    <property type="term" value="F:zinc ion binding"/>
    <property type="evidence" value="ECO:0007669"/>
    <property type="project" value="InterPro"/>
</dbReference>